<organism evidence="6 7">
    <name type="scientific">Thraustotheca clavata</name>
    <dbReference type="NCBI Taxonomy" id="74557"/>
    <lineage>
        <taxon>Eukaryota</taxon>
        <taxon>Sar</taxon>
        <taxon>Stramenopiles</taxon>
        <taxon>Oomycota</taxon>
        <taxon>Saprolegniomycetes</taxon>
        <taxon>Saprolegniales</taxon>
        <taxon>Achlyaceae</taxon>
        <taxon>Thraustotheca</taxon>
    </lineage>
</organism>
<dbReference type="PROSITE" id="PS50222">
    <property type="entry name" value="EF_HAND_2"/>
    <property type="match status" value="2"/>
</dbReference>
<feature type="region of interest" description="Disordered" evidence="4">
    <location>
        <begin position="167"/>
        <end position="186"/>
    </location>
</feature>
<dbReference type="InterPro" id="IPR018247">
    <property type="entry name" value="EF_Hand_1_Ca_BS"/>
</dbReference>
<dbReference type="Proteomes" id="UP000243217">
    <property type="component" value="Unassembled WGS sequence"/>
</dbReference>
<evidence type="ECO:0000256" key="2">
    <source>
        <dbReference type="ARBA" id="ARBA00022737"/>
    </source>
</evidence>
<protein>
    <recommendedName>
        <fullName evidence="5">EF-hand domain-containing protein</fullName>
    </recommendedName>
</protein>
<dbReference type="InterPro" id="IPR011992">
    <property type="entry name" value="EF-hand-dom_pair"/>
</dbReference>
<dbReference type="OrthoDB" id="168508at2759"/>
<evidence type="ECO:0000256" key="1">
    <source>
        <dbReference type="ARBA" id="ARBA00022723"/>
    </source>
</evidence>
<dbReference type="SUPFAM" id="SSF47473">
    <property type="entry name" value="EF-hand"/>
    <property type="match status" value="1"/>
</dbReference>
<keyword evidence="1" id="KW-0479">Metal-binding</keyword>
<dbReference type="Pfam" id="PF13499">
    <property type="entry name" value="EF-hand_7"/>
    <property type="match status" value="2"/>
</dbReference>
<evidence type="ECO:0000256" key="4">
    <source>
        <dbReference type="SAM" id="MobiDB-lite"/>
    </source>
</evidence>
<reference evidence="6 7" key="1">
    <citation type="journal article" date="2014" name="Genome Biol. Evol.">
        <title>The secreted proteins of Achlya hypogyna and Thraustotheca clavata identify the ancestral oomycete secretome and reveal gene acquisitions by horizontal gene transfer.</title>
        <authorList>
            <person name="Misner I."/>
            <person name="Blouin N."/>
            <person name="Leonard G."/>
            <person name="Richards T.A."/>
            <person name="Lane C.E."/>
        </authorList>
    </citation>
    <scope>NUCLEOTIDE SEQUENCE [LARGE SCALE GENOMIC DNA]</scope>
    <source>
        <strain evidence="6 7">ATCC 34112</strain>
    </source>
</reference>
<feature type="compositionally biased region" description="Low complexity" evidence="4">
    <location>
        <begin position="31"/>
        <end position="44"/>
    </location>
</feature>
<keyword evidence="3" id="KW-0106">Calcium</keyword>
<evidence type="ECO:0000313" key="6">
    <source>
        <dbReference type="EMBL" id="OQR90270.1"/>
    </source>
</evidence>
<keyword evidence="7" id="KW-1185">Reference proteome</keyword>
<feature type="domain" description="EF-hand" evidence="5">
    <location>
        <begin position="96"/>
        <end position="131"/>
    </location>
</feature>
<dbReference type="Gene3D" id="1.10.238.10">
    <property type="entry name" value="EF-hand"/>
    <property type="match status" value="2"/>
</dbReference>
<proteinExistence type="predicted"/>
<accession>A0A1V9YXK8</accession>
<feature type="compositionally biased region" description="Basic and acidic residues" evidence="4">
    <location>
        <begin position="68"/>
        <end position="77"/>
    </location>
</feature>
<keyword evidence="2" id="KW-0677">Repeat</keyword>
<evidence type="ECO:0000313" key="7">
    <source>
        <dbReference type="Proteomes" id="UP000243217"/>
    </source>
</evidence>
<dbReference type="SMART" id="SM00054">
    <property type="entry name" value="EFh"/>
    <property type="match status" value="3"/>
</dbReference>
<dbReference type="CDD" id="cd00051">
    <property type="entry name" value="EFh"/>
    <property type="match status" value="1"/>
</dbReference>
<dbReference type="PANTHER" id="PTHR10891">
    <property type="entry name" value="EF-HAND CALCIUM-BINDING DOMAIN CONTAINING PROTEIN"/>
    <property type="match status" value="1"/>
</dbReference>
<feature type="region of interest" description="Disordered" evidence="4">
    <location>
        <begin position="1"/>
        <end position="95"/>
    </location>
</feature>
<feature type="domain" description="EF-hand" evidence="5">
    <location>
        <begin position="209"/>
        <end position="244"/>
    </location>
</feature>
<feature type="compositionally biased region" description="Basic residues" evidence="4">
    <location>
        <begin position="45"/>
        <end position="60"/>
    </location>
</feature>
<dbReference type="GO" id="GO:0005509">
    <property type="term" value="F:calcium ion binding"/>
    <property type="evidence" value="ECO:0007669"/>
    <property type="project" value="InterPro"/>
</dbReference>
<evidence type="ECO:0000259" key="5">
    <source>
        <dbReference type="PROSITE" id="PS50222"/>
    </source>
</evidence>
<comment type="caution">
    <text evidence="6">The sequence shown here is derived from an EMBL/GenBank/DDBJ whole genome shotgun (WGS) entry which is preliminary data.</text>
</comment>
<name>A0A1V9YXK8_9STRA</name>
<dbReference type="InterPro" id="IPR002048">
    <property type="entry name" value="EF_hand_dom"/>
</dbReference>
<gene>
    <name evidence="6" type="ORF">THRCLA_22566</name>
</gene>
<dbReference type="InterPro" id="IPR039647">
    <property type="entry name" value="EF_hand_pair_protein_CML-like"/>
</dbReference>
<dbReference type="EMBL" id="JNBS01002564">
    <property type="protein sequence ID" value="OQR90270.1"/>
    <property type="molecule type" value="Genomic_DNA"/>
</dbReference>
<dbReference type="PROSITE" id="PS00018">
    <property type="entry name" value="EF_HAND_1"/>
    <property type="match status" value="2"/>
</dbReference>
<evidence type="ECO:0000256" key="3">
    <source>
        <dbReference type="ARBA" id="ARBA00022837"/>
    </source>
</evidence>
<dbReference type="AlphaFoldDB" id="A0A1V9YXK8"/>
<sequence>MIVADVDEQEIARENTSEAIENTPNADDLYSQSSSSESAPSPKVIKPKKKVLRKPMKKFSKNSSSENDSEKSDEKKTSPKIVKAPPPSEIKVPRSHREKTLQKIFLKYDADGDGFLTFADMRSVFSSRGIKDIEIRQWMNEHDSRGQGKISLFDFLEHYTKNEASIKLDPPPHLSPKKLGSQDIYSDKSKSWHGGSYRLGGTSGTIDMEQGRKLRRLFDIYDYDKDGKITQKDLQKVFRQQGRNDVTDDMIVEWINAKDSKKQCAVDLEDFIKSTT</sequence>